<feature type="transmembrane region" description="Helical" evidence="2">
    <location>
        <begin position="468"/>
        <end position="489"/>
    </location>
</feature>
<evidence type="ECO:0000256" key="1">
    <source>
        <dbReference type="SAM" id="MobiDB-lite"/>
    </source>
</evidence>
<keyword evidence="2" id="KW-1133">Transmembrane helix</keyword>
<gene>
    <name evidence="3" type="ORF">AB0887_06810</name>
</gene>
<keyword evidence="2" id="KW-0812">Transmembrane</keyword>
<keyword evidence="2" id="KW-0472">Membrane</keyword>
<comment type="caution">
    <text evidence="3">The sequence shown here is derived from an EMBL/GenBank/DDBJ whole genome shotgun (WGS) entry which is preliminary data.</text>
</comment>
<feature type="region of interest" description="Disordered" evidence="1">
    <location>
        <begin position="23"/>
        <end position="42"/>
    </location>
</feature>
<reference evidence="3 4" key="1">
    <citation type="submission" date="2024-06" db="EMBL/GenBank/DDBJ databases">
        <title>The Natural Products Discovery Center: Release of the First 8490 Sequenced Strains for Exploring Actinobacteria Biosynthetic Diversity.</title>
        <authorList>
            <person name="Kalkreuter E."/>
            <person name="Kautsar S.A."/>
            <person name="Yang D."/>
            <person name="Bader C.D."/>
            <person name="Teijaro C.N."/>
            <person name="Fluegel L."/>
            <person name="Davis C.M."/>
            <person name="Simpson J.R."/>
            <person name="Lauterbach L."/>
            <person name="Steele A.D."/>
            <person name="Gui C."/>
            <person name="Meng S."/>
            <person name="Li G."/>
            <person name="Viehrig K."/>
            <person name="Ye F."/>
            <person name="Su P."/>
            <person name="Kiefer A.F."/>
            <person name="Nichols A."/>
            <person name="Cepeda A.J."/>
            <person name="Yan W."/>
            <person name="Fan B."/>
            <person name="Jiang Y."/>
            <person name="Adhikari A."/>
            <person name="Zheng C.-J."/>
            <person name="Schuster L."/>
            <person name="Cowan T.M."/>
            <person name="Smanski M.J."/>
            <person name="Chevrette M.G."/>
            <person name="De Carvalho L.P.S."/>
            <person name="Shen B."/>
        </authorList>
    </citation>
    <scope>NUCLEOTIDE SEQUENCE [LARGE SCALE GENOMIC DNA]</scope>
    <source>
        <strain evidence="3 4">NPDC047833</strain>
    </source>
</reference>
<evidence type="ECO:0000313" key="3">
    <source>
        <dbReference type="EMBL" id="MEW2361672.1"/>
    </source>
</evidence>
<evidence type="ECO:0000313" key="4">
    <source>
        <dbReference type="Proteomes" id="UP001553843"/>
    </source>
</evidence>
<proteinExistence type="predicted"/>
<organism evidence="3 4">
    <name type="scientific">Streptomyces huasconensis</name>
    <dbReference type="NCBI Taxonomy" id="1854574"/>
    <lineage>
        <taxon>Bacteria</taxon>
        <taxon>Bacillati</taxon>
        <taxon>Actinomycetota</taxon>
        <taxon>Actinomycetes</taxon>
        <taxon>Kitasatosporales</taxon>
        <taxon>Streptomycetaceae</taxon>
        <taxon>Streptomyces</taxon>
    </lineage>
</organism>
<accession>A0ABV3LQD1</accession>
<dbReference type="Proteomes" id="UP001553843">
    <property type="component" value="Unassembled WGS sequence"/>
</dbReference>
<keyword evidence="4" id="KW-1185">Reference proteome</keyword>
<protein>
    <submittedName>
        <fullName evidence="3">Membrane-associated oxidoreductase</fullName>
    </submittedName>
</protein>
<evidence type="ECO:0000256" key="2">
    <source>
        <dbReference type="SAM" id="Phobius"/>
    </source>
</evidence>
<sequence>MEITELTDVERRVWEAYPKGRTVDLRETPDDGPEGAPEAGAAWGPERTVRAEILRALLLGDHTRADGEVPLLRLMGARISGRLDLRYAEIAAPIHLWACLFEEIPDLYGAQLRQLNLGRSVLPGLHAIALRVDGSLRLTRCRVRGPVRLGGARITGAVFLDRAHVGEAGATYSEPVLALNRVTVDDDFQADGGFTAHGQVRMDGAVITGNITFDDAVLSDPGGTALDASNLSGGTDFHAMRLTARGRVNLRGARIPGQLNLAYARLSHPDGDALRASSLTVGELWLREAATIEGRVNLRRSHLDLLHIASGTWPDEVRLDGLTYTTLDPHEPAARRLEALERDTDGFVPSAYEQLTAAYRRIGDDAAARTVQLAKQRRHRATLAWYARAWGHLQDVTVGYGFRPTRAAVWLLSLLLVGAVTFALREPVALKPDEAPEFSPVFYTLDLLLPIIEFGQEKAYAARGVYQWFGYGLVVTGWTLATTIAAGITRSITRQ</sequence>
<dbReference type="RefSeq" id="WP_359775490.1">
    <property type="nucleotide sequence ID" value="NZ_JBEYRR010000002.1"/>
</dbReference>
<name>A0ABV3LQD1_9ACTN</name>
<dbReference type="EMBL" id="JBEYRS010000002">
    <property type="protein sequence ID" value="MEW2361672.1"/>
    <property type="molecule type" value="Genomic_DNA"/>
</dbReference>